<keyword evidence="6" id="KW-1185">Reference proteome</keyword>
<name>A0A251ZWU1_9PROT</name>
<dbReference type="PROSITE" id="PS50995">
    <property type="entry name" value="HTH_MARR_2"/>
    <property type="match status" value="1"/>
</dbReference>
<proteinExistence type="predicted"/>
<dbReference type="PROSITE" id="PS01117">
    <property type="entry name" value="HTH_MARR_1"/>
    <property type="match status" value="1"/>
</dbReference>
<dbReference type="PRINTS" id="PR00598">
    <property type="entry name" value="HTHMARR"/>
</dbReference>
<dbReference type="GO" id="GO:0003700">
    <property type="term" value="F:DNA-binding transcription factor activity"/>
    <property type="evidence" value="ECO:0007669"/>
    <property type="project" value="InterPro"/>
</dbReference>
<organism evidence="5 6">
    <name type="scientific">Commensalibacter intestini</name>
    <dbReference type="NCBI Taxonomy" id="479936"/>
    <lineage>
        <taxon>Bacteria</taxon>
        <taxon>Pseudomonadati</taxon>
        <taxon>Pseudomonadota</taxon>
        <taxon>Alphaproteobacteria</taxon>
        <taxon>Acetobacterales</taxon>
        <taxon>Acetobacteraceae</taxon>
    </lineage>
</organism>
<dbReference type="Pfam" id="PF01047">
    <property type="entry name" value="MarR"/>
    <property type="match status" value="1"/>
</dbReference>
<evidence type="ECO:0000313" key="5">
    <source>
        <dbReference type="EMBL" id="OUI79112.1"/>
    </source>
</evidence>
<sequence>MNGLNNMNNENFSSERQIVILKETITTMVRQEAPDLSARQLAVFLICYLNDTVQTVRGLAANLHVSKPAITRALDRLEELGFLSRKTDPMDRRSVLVQRTDAGAEYLANIQSIMGNASVDNAKIH</sequence>
<dbReference type="Proteomes" id="UP000194946">
    <property type="component" value="Unassembled WGS sequence"/>
</dbReference>
<dbReference type="GO" id="GO:0006950">
    <property type="term" value="P:response to stress"/>
    <property type="evidence" value="ECO:0007669"/>
    <property type="project" value="TreeGrafter"/>
</dbReference>
<evidence type="ECO:0000313" key="6">
    <source>
        <dbReference type="Proteomes" id="UP000194946"/>
    </source>
</evidence>
<gene>
    <name evidence="5" type="ORF">HK18_04195</name>
</gene>
<dbReference type="RefSeq" id="WP_008854081.1">
    <property type="nucleotide sequence ID" value="NZ_JOPB01000002.1"/>
</dbReference>
<evidence type="ECO:0000256" key="2">
    <source>
        <dbReference type="ARBA" id="ARBA00023125"/>
    </source>
</evidence>
<dbReference type="EMBL" id="JOPB01000002">
    <property type="protein sequence ID" value="OUI79112.1"/>
    <property type="molecule type" value="Genomic_DNA"/>
</dbReference>
<dbReference type="InterPro" id="IPR039422">
    <property type="entry name" value="MarR/SlyA-like"/>
</dbReference>
<protein>
    <submittedName>
        <fullName evidence="5">Transcriptional regulator</fullName>
    </submittedName>
</protein>
<dbReference type="AlphaFoldDB" id="A0A251ZWU1"/>
<dbReference type="InterPro" id="IPR000835">
    <property type="entry name" value="HTH_MarR-typ"/>
</dbReference>
<dbReference type="InterPro" id="IPR023187">
    <property type="entry name" value="Tscrpt_reg_MarR-type_CS"/>
</dbReference>
<dbReference type="Gene3D" id="1.10.10.10">
    <property type="entry name" value="Winged helix-like DNA-binding domain superfamily/Winged helix DNA-binding domain"/>
    <property type="match status" value="1"/>
</dbReference>
<evidence type="ECO:0000259" key="4">
    <source>
        <dbReference type="PROSITE" id="PS50995"/>
    </source>
</evidence>
<dbReference type="SMART" id="SM00347">
    <property type="entry name" value="HTH_MARR"/>
    <property type="match status" value="1"/>
</dbReference>
<dbReference type="PANTHER" id="PTHR33164:SF43">
    <property type="entry name" value="HTH-TYPE TRANSCRIPTIONAL REPRESSOR YETL"/>
    <property type="match status" value="1"/>
</dbReference>
<evidence type="ECO:0000256" key="1">
    <source>
        <dbReference type="ARBA" id="ARBA00023015"/>
    </source>
</evidence>
<comment type="caution">
    <text evidence="5">The sequence shown here is derived from an EMBL/GenBank/DDBJ whole genome shotgun (WGS) entry which is preliminary data.</text>
</comment>
<keyword evidence="2" id="KW-0238">DNA-binding</keyword>
<dbReference type="InterPro" id="IPR036388">
    <property type="entry name" value="WH-like_DNA-bd_sf"/>
</dbReference>
<feature type="domain" description="HTH marR-type" evidence="4">
    <location>
        <begin position="1"/>
        <end position="125"/>
    </location>
</feature>
<reference evidence="6" key="1">
    <citation type="submission" date="2014-06" db="EMBL/GenBank/DDBJ databases">
        <authorList>
            <person name="Winans N.J."/>
            <person name="Newell P.D."/>
            <person name="Douglas A.E."/>
        </authorList>
    </citation>
    <scope>NUCLEOTIDE SEQUENCE [LARGE SCALE GENOMIC DNA]</scope>
    <source>
        <strain evidence="6">DmL_052</strain>
    </source>
</reference>
<keyword evidence="3" id="KW-0804">Transcription</keyword>
<accession>A0A251ZWU1</accession>
<dbReference type="PANTHER" id="PTHR33164">
    <property type="entry name" value="TRANSCRIPTIONAL REGULATOR, MARR FAMILY"/>
    <property type="match status" value="1"/>
</dbReference>
<dbReference type="GO" id="GO:0003677">
    <property type="term" value="F:DNA binding"/>
    <property type="evidence" value="ECO:0007669"/>
    <property type="project" value="UniProtKB-KW"/>
</dbReference>
<dbReference type="InterPro" id="IPR036390">
    <property type="entry name" value="WH_DNA-bd_sf"/>
</dbReference>
<evidence type="ECO:0000256" key="3">
    <source>
        <dbReference type="ARBA" id="ARBA00023163"/>
    </source>
</evidence>
<keyword evidence="1" id="KW-0805">Transcription regulation</keyword>
<dbReference type="SUPFAM" id="SSF46785">
    <property type="entry name" value="Winged helix' DNA-binding domain"/>
    <property type="match status" value="1"/>
</dbReference>